<evidence type="ECO:0000313" key="4">
    <source>
        <dbReference type="Proteomes" id="UP001501565"/>
    </source>
</evidence>
<accession>A0ABP7MTB4</accession>
<proteinExistence type="predicted"/>
<evidence type="ECO:0000256" key="2">
    <source>
        <dbReference type="SAM" id="SignalP"/>
    </source>
</evidence>
<keyword evidence="2" id="KW-0732">Signal</keyword>
<name>A0ABP7MTB4_9GAMM</name>
<dbReference type="EMBL" id="BAABBN010000007">
    <property type="protein sequence ID" value="GAA3929857.1"/>
    <property type="molecule type" value="Genomic_DNA"/>
</dbReference>
<keyword evidence="1" id="KW-0175">Coiled coil</keyword>
<sequence length="110" mass="11847">MFKIALNKGFGFSLASALVLSASVISTSATASGSFGGGGVGFQNTYNLGKSVFYKKLACDDCPVENVQMNADEAKSLINKLKTDNEFAKEVTGKQRQSVIFYIERRYKAG</sequence>
<gene>
    <name evidence="3" type="ORF">GCM10022277_28100</name>
</gene>
<evidence type="ECO:0000313" key="3">
    <source>
        <dbReference type="EMBL" id="GAA3929857.1"/>
    </source>
</evidence>
<dbReference type="RefSeq" id="WP_344799182.1">
    <property type="nucleotide sequence ID" value="NZ_BAABBN010000007.1"/>
</dbReference>
<reference evidence="4" key="1">
    <citation type="journal article" date="2019" name="Int. J. Syst. Evol. Microbiol.">
        <title>The Global Catalogue of Microorganisms (GCM) 10K type strain sequencing project: providing services to taxonomists for standard genome sequencing and annotation.</title>
        <authorList>
            <consortium name="The Broad Institute Genomics Platform"/>
            <consortium name="The Broad Institute Genome Sequencing Center for Infectious Disease"/>
            <person name="Wu L."/>
            <person name="Ma J."/>
        </authorList>
    </citation>
    <scope>NUCLEOTIDE SEQUENCE [LARGE SCALE GENOMIC DNA]</scope>
    <source>
        <strain evidence="4">JCM 17551</strain>
    </source>
</reference>
<keyword evidence="4" id="KW-1185">Reference proteome</keyword>
<protein>
    <submittedName>
        <fullName evidence="3">Uncharacterized protein</fullName>
    </submittedName>
</protein>
<organism evidence="3 4">
    <name type="scientific">Litoribacillus peritrichatus</name>
    <dbReference type="NCBI Taxonomy" id="718191"/>
    <lineage>
        <taxon>Bacteria</taxon>
        <taxon>Pseudomonadati</taxon>
        <taxon>Pseudomonadota</taxon>
        <taxon>Gammaproteobacteria</taxon>
        <taxon>Oceanospirillales</taxon>
        <taxon>Oceanospirillaceae</taxon>
        <taxon>Litoribacillus</taxon>
    </lineage>
</organism>
<feature type="coiled-coil region" evidence="1">
    <location>
        <begin position="64"/>
        <end position="91"/>
    </location>
</feature>
<feature type="signal peptide" evidence="2">
    <location>
        <begin position="1"/>
        <end position="31"/>
    </location>
</feature>
<feature type="chain" id="PRO_5045868621" evidence="2">
    <location>
        <begin position="32"/>
        <end position="110"/>
    </location>
</feature>
<evidence type="ECO:0000256" key="1">
    <source>
        <dbReference type="SAM" id="Coils"/>
    </source>
</evidence>
<comment type="caution">
    <text evidence="3">The sequence shown here is derived from an EMBL/GenBank/DDBJ whole genome shotgun (WGS) entry which is preliminary data.</text>
</comment>
<dbReference type="Proteomes" id="UP001501565">
    <property type="component" value="Unassembled WGS sequence"/>
</dbReference>